<dbReference type="InterPro" id="IPR011944">
    <property type="entry name" value="Steroid_delta5-4_isomerase"/>
</dbReference>
<keyword evidence="4" id="KW-1185">Reference proteome</keyword>
<evidence type="ECO:0000313" key="4">
    <source>
        <dbReference type="Proteomes" id="UP000246744"/>
    </source>
</evidence>
<dbReference type="Pfam" id="PF08332">
    <property type="entry name" value="CaMKII_AD"/>
    <property type="match status" value="1"/>
</dbReference>
<dbReference type="GO" id="GO:0004683">
    <property type="term" value="F:calcium/calmodulin-dependent protein kinase activity"/>
    <property type="evidence" value="ECO:0007669"/>
    <property type="project" value="InterPro"/>
</dbReference>
<evidence type="ECO:0000256" key="1">
    <source>
        <dbReference type="SAM" id="SignalP"/>
    </source>
</evidence>
<dbReference type="NCBIfam" id="TIGR02246">
    <property type="entry name" value="SgcJ/EcaC family oxidoreductase"/>
    <property type="match status" value="1"/>
</dbReference>
<dbReference type="PIRSF" id="PIRSF028470">
    <property type="entry name" value="UCP028470"/>
    <property type="match status" value="1"/>
</dbReference>
<organism evidence="3 4">
    <name type="scientific">Mangrovibacter plantisponsor</name>
    <dbReference type="NCBI Taxonomy" id="451513"/>
    <lineage>
        <taxon>Bacteria</taxon>
        <taxon>Pseudomonadati</taxon>
        <taxon>Pseudomonadota</taxon>
        <taxon>Gammaproteobacteria</taxon>
        <taxon>Enterobacterales</taxon>
        <taxon>Enterobacteriaceae</taxon>
        <taxon>Mangrovibacter</taxon>
    </lineage>
</organism>
<gene>
    <name evidence="3" type="ORF">DES37_108234</name>
</gene>
<dbReference type="SUPFAM" id="SSF54427">
    <property type="entry name" value="NTF2-like"/>
    <property type="match status" value="1"/>
</dbReference>
<dbReference type="InterPro" id="IPR032710">
    <property type="entry name" value="NTF2-like_dom_sf"/>
</dbReference>
<feature type="signal peptide" evidence="1">
    <location>
        <begin position="1"/>
        <end position="20"/>
    </location>
</feature>
<feature type="domain" description="Calcium/calmodulin-dependent protein kinase II association-domain" evidence="2">
    <location>
        <begin position="33"/>
        <end position="148"/>
    </location>
</feature>
<comment type="caution">
    <text evidence="3">The sequence shown here is derived from an EMBL/GenBank/DDBJ whole genome shotgun (WGS) entry which is preliminary data.</text>
</comment>
<protein>
    <submittedName>
        <fullName evidence="3">Uncharacterized protein (TIGR02246 family)</fullName>
    </submittedName>
</protein>
<accession>A0A317PXH7</accession>
<feature type="chain" id="PRO_5016384709" evidence="1">
    <location>
        <begin position="21"/>
        <end position="152"/>
    </location>
</feature>
<name>A0A317PXH7_9ENTR</name>
<dbReference type="InterPro" id="IPR016887">
    <property type="entry name" value="UCP028470_steroid_isom-rel"/>
</dbReference>
<reference evidence="3 4" key="1">
    <citation type="submission" date="2018-05" db="EMBL/GenBank/DDBJ databases">
        <title>Genomic Encyclopedia of Type Strains, Phase IV (KMG-IV): sequencing the most valuable type-strain genomes for metagenomic binning, comparative biology and taxonomic classification.</title>
        <authorList>
            <person name="Goeker M."/>
        </authorList>
    </citation>
    <scope>NUCLEOTIDE SEQUENCE [LARGE SCALE GENOMIC DNA]</scope>
    <source>
        <strain evidence="3 4">DSM 19579</strain>
    </source>
</reference>
<dbReference type="EMBL" id="QGTS01000008">
    <property type="protein sequence ID" value="PWW07806.1"/>
    <property type="molecule type" value="Genomic_DNA"/>
</dbReference>
<evidence type="ECO:0000259" key="2">
    <source>
        <dbReference type="Pfam" id="PF08332"/>
    </source>
</evidence>
<dbReference type="Proteomes" id="UP000246744">
    <property type="component" value="Unassembled WGS sequence"/>
</dbReference>
<dbReference type="GO" id="GO:0005516">
    <property type="term" value="F:calmodulin binding"/>
    <property type="evidence" value="ECO:0007669"/>
    <property type="project" value="InterPro"/>
</dbReference>
<proteinExistence type="predicted"/>
<dbReference type="AlphaFoldDB" id="A0A317PXH7"/>
<dbReference type="RefSeq" id="WP_211320560.1">
    <property type="nucleotide sequence ID" value="NZ_QGTS01000008.1"/>
</dbReference>
<sequence length="152" mass="17034">MILRTGIALFSLIASMNSIAAEKITCTGSDIPEIEARFTVWNNALQTGDAQQVAALYTRDAVLLPTVSNQVRLTNDQRVDYFEHFLEKKPVGEINQRTVRLGCNTAIDSGIYTFTFSDNTTIQARYTFTYDYVDNQWLISSHHSSAMPEGQS</sequence>
<keyword evidence="1" id="KW-0732">Signal</keyword>
<dbReference type="Gene3D" id="3.10.450.50">
    <property type="match status" value="1"/>
</dbReference>
<dbReference type="InterPro" id="IPR013543">
    <property type="entry name" value="Ca/CaM-dep_prot_kinase-assoc"/>
</dbReference>
<evidence type="ECO:0000313" key="3">
    <source>
        <dbReference type="EMBL" id="PWW07806.1"/>
    </source>
</evidence>